<feature type="region of interest" description="Disordered" evidence="1">
    <location>
        <begin position="107"/>
        <end position="128"/>
    </location>
</feature>
<sequence length="256" mass="28912">MTLYQKTCPLRRNALFAILGAFTCLILFKGMHPNKSQSTVPKLATTYGITAHSYTKAQNGTHFDGMPESSAVEITGYWKEVRASLGLAPLLIAIAVEDNLAIEAHDEHDLTRTDKSNDSDEQRQQRLGRLNLDLRRRRLLFSAPAPRPTSSYVVNAVQYGKRTRKSISSRPTSLIDGTNVRFYADLELDADMDEREDNCEKSLPQPFLAPEIEDVPRMPVRALSASFRAIAARELKAKPRRRTPSLEQQHTDQFRQ</sequence>
<gene>
    <name evidence="3" type="ORF">EW145_g1631</name>
</gene>
<dbReference type="Proteomes" id="UP000308199">
    <property type="component" value="Unassembled WGS sequence"/>
</dbReference>
<feature type="compositionally biased region" description="Basic and acidic residues" evidence="1">
    <location>
        <begin position="107"/>
        <end position="124"/>
    </location>
</feature>
<keyword evidence="2" id="KW-0472">Membrane</keyword>
<protein>
    <submittedName>
        <fullName evidence="3">Uncharacterized protein</fullName>
    </submittedName>
</protein>
<feature type="transmembrane region" description="Helical" evidence="2">
    <location>
        <begin position="12"/>
        <end position="31"/>
    </location>
</feature>
<accession>A0A4V3XDK3</accession>
<keyword evidence="2" id="KW-0812">Transmembrane</keyword>
<name>A0A4V3XDK3_9AGAM</name>
<dbReference type="AlphaFoldDB" id="A0A4V3XDK3"/>
<evidence type="ECO:0000256" key="2">
    <source>
        <dbReference type="SAM" id="Phobius"/>
    </source>
</evidence>
<evidence type="ECO:0000256" key="1">
    <source>
        <dbReference type="SAM" id="MobiDB-lite"/>
    </source>
</evidence>
<keyword evidence="4" id="KW-1185">Reference proteome</keyword>
<dbReference type="EMBL" id="SGPK01000047">
    <property type="protein sequence ID" value="THH09983.1"/>
    <property type="molecule type" value="Genomic_DNA"/>
</dbReference>
<organism evidence="3 4">
    <name type="scientific">Phellinidium pouzarii</name>
    <dbReference type="NCBI Taxonomy" id="167371"/>
    <lineage>
        <taxon>Eukaryota</taxon>
        <taxon>Fungi</taxon>
        <taxon>Dikarya</taxon>
        <taxon>Basidiomycota</taxon>
        <taxon>Agaricomycotina</taxon>
        <taxon>Agaricomycetes</taxon>
        <taxon>Hymenochaetales</taxon>
        <taxon>Hymenochaetaceae</taxon>
        <taxon>Phellinidium</taxon>
    </lineage>
</organism>
<comment type="caution">
    <text evidence="3">The sequence shown here is derived from an EMBL/GenBank/DDBJ whole genome shotgun (WGS) entry which is preliminary data.</text>
</comment>
<feature type="region of interest" description="Disordered" evidence="1">
    <location>
        <begin position="234"/>
        <end position="256"/>
    </location>
</feature>
<evidence type="ECO:0000313" key="3">
    <source>
        <dbReference type="EMBL" id="THH09983.1"/>
    </source>
</evidence>
<evidence type="ECO:0000313" key="4">
    <source>
        <dbReference type="Proteomes" id="UP000308199"/>
    </source>
</evidence>
<proteinExistence type="predicted"/>
<reference evidence="3 4" key="1">
    <citation type="submission" date="2019-02" db="EMBL/GenBank/DDBJ databases">
        <title>Genome sequencing of the rare red list fungi Phellinidium pouzarii.</title>
        <authorList>
            <person name="Buettner E."/>
            <person name="Kellner H."/>
        </authorList>
    </citation>
    <scope>NUCLEOTIDE SEQUENCE [LARGE SCALE GENOMIC DNA]</scope>
    <source>
        <strain evidence="3 4">DSM 108285</strain>
    </source>
</reference>
<dbReference type="OrthoDB" id="10674367at2759"/>
<keyword evidence="2" id="KW-1133">Transmembrane helix</keyword>